<dbReference type="FunFam" id="3.40.50.720:FF:000047">
    <property type="entry name" value="NADP-dependent L-serine/L-allo-threonine dehydrogenase"/>
    <property type="match status" value="1"/>
</dbReference>
<dbReference type="PRINTS" id="PR00081">
    <property type="entry name" value="GDHRDH"/>
</dbReference>
<dbReference type="PIRSF" id="PIRSF000126">
    <property type="entry name" value="11-beta-HSD1"/>
    <property type="match status" value="1"/>
</dbReference>
<dbReference type="Proteomes" id="UP000249467">
    <property type="component" value="Unassembled WGS sequence"/>
</dbReference>
<dbReference type="Pfam" id="PF00106">
    <property type="entry name" value="adh_short"/>
    <property type="match status" value="1"/>
</dbReference>
<evidence type="ECO:0000313" key="6">
    <source>
        <dbReference type="EMBL" id="PZO37873.1"/>
    </source>
</evidence>
<feature type="domain" description="Ketoreductase" evidence="5">
    <location>
        <begin position="8"/>
        <end position="188"/>
    </location>
</feature>
<dbReference type="SMART" id="SM00822">
    <property type="entry name" value="PKS_KR"/>
    <property type="match status" value="1"/>
</dbReference>
<evidence type="ECO:0000256" key="1">
    <source>
        <dbReference type="ARBA" id="ARBA00006484"/>
    </source>
</evidence>
<dbReference type="InterPro" id="IPR002347">
    <property type="entry name" value="SDR_fam"/>
</dbReference>
<feature type="chain" id="PRO_5016168504" evidence="4">
    <location>
        <begin position="29"/>
        <end position="255"/>
    </location>
</feature>
<feature type="signal peptide" evidence="4">
    <location>
        <begin position="1"/>
        <end position="28"/>
    </location>
</feature>
<evidence type="ECO:0000256" key="2">
    <source>
        <dbReference type="ARBA" id="ARBA00023002"/>
    </source>
</evidence>
<evidence type="ECO:0000256" key="4">
    <source>
        <dbReference type="SAM" id="SignalP"/>
    </source>
</evidence>
<reference evidence="6 7" key="1">
    <citation type="submission" date="2018-04" db="EMBL/GenBank/DDBJ databases">
        <authorList>
            <person name="Go L.Y."/>
            <person name="Mitchell J.A."/>
        </authorList>
    </citation>
    <scope>NUCLEOTIDE SEQUENCE [LARGE SCALE GENOMIC DNA]</scope>
    <source>
        <strain evidence="6">ULC066bin1</strain>
    </source>
</reference>
<dbReference type="Gene3D" id="3.40.50.720">
    <property type="entry name" value="NAD(P)-binding Rossmann-like Domain"/>
    <property type="match status" value="1"/>
</dbReference>
<organism evidence="6 7">
    <name type="scientific">Pseudanabaena frigida</name>
    <dbReference type="NCBI Taxonomy" id="945775"/>
    <lineage>
        <taxon>Bacteria</taxon>
        <taxon>Bacillati</taxon>
        <taxon>Cyanobacteriota</taxon>
        <taxon>Cyanophyceae</taxon>
        <taxon>Pseudanabaenales</taxon>
        <taxon>Pseudanabaenaceae</taxon>
        <taxon>Pseudanabaena</taxon>
    </lineage>
</organism>
<name>A0A2W4VYD6_9CYAN</name>
<evidence type="ECO:0000313" key="7">
    <source>
        <dbReference type="Proteomes" id="UP000249467"/>
    </source>
</evidence>
<comment type="similarity">
    <text evidence="1 3">Belongs to the short-chain dehydrogenases/reductases (SDR) family.</text>
</comment>
<evidence type="ECO:0000259" key="5">
    <source>
        <dbReference type="SMART" id="SM00822"/>
    </source>
</evidence>
<protein>
    <submittedName>
        <fullName evidence="6">Oxidoreductase</fullName>
    </submittedName>
</protein>
<gene>
    <name evidence="6" type="ORF">DCF19_17560</name>
</gene>
<evidence type="ECO:0000256" key="3">
    <source>
        <dbReference type="RuleBase" id="RU000363"/>
    </source>
</evidence>
<dbReference type="PANTHER" id="PTHR43115:SF4">
    <property type="entry name" value="DEHYDROGENASE_REDUCTASE SDR FAMILY MEMBER 11"/>
    <property type="match status" value="1"/>
</dbReference>
<dbReference type="SUPFAM" id="SSF51735">
    <property type="entry name" value="NAD(P)-binding Rossmann-fold domains"/>
    <property type="match status" value="1"/>
</dbReference>
<accession>A0A2W4VYD6</accession>
<dbReference type="PANTHER" id="PTHR43115">
    <property type="entry name" value="DEHYDROGENASE/REDUCTASE SDR FAMILY MEMBER 11"/>
    <property type="match status" value="1"/>
</dbReference>
<comment type="caution">
    <text evidence="6">The sequence shown here is derived from an EMBL/GenBank/DDBJ whole genome shotgun (WGS) entry which is preliminary data.</text>
</comment>
<reference evidence="6 7" key="2">
    <citation type="submission" date="2018-06" db="EMBL/GenBank/DDBJ databases">
        <title>Metagenomic assembly of (sub)arctic Cyanobacteria and their associated microbiome from non-axenic cultures.</title>
        <authorList>
            <person name="Baurain D."/>
        </authorList>
    </citation>
    <scope>NUCLEOTIDE SEQUENCE [LARGE SCALE GENOMIC DNA]</scope>
    <source>
        <strain evidence="6">ULC066bin1</strain>
    </source>
</reference>
<dbReference type="InterPro" id="IPR036291">
    <property type="entry name" value="NAD(P)-bd_dom_sf"/>
</dbReference>
<keyword evidence="2" id="KW-0560">Oxidoreductase</keyword>
<dbReference type="EMBL" id="QBML01000027">
    <property type="protein sequence ID" value="PZO37873.1"/>
    <property type="molecule type" value="Genomic_DNA"/>
</dbReference>
<dbReference type="InterPro" id="IPR057326">
    <property type="entry name" value="KR_dom"/>
</dbReference>
<dbReference type="AlphaFoldDB" id="A0A2W4VYD6"/>
<sequence>MTQKLVGKVAIITGASAGIGAATSIALAAEGAYVAIAARRADKLNEIAQQIEASGGKVLQVITDVTDEAQVQNLIAKTKETFGRIDILVNNAGIAIVGQIANANTDDWRKTINVNIFGVLYATHAVLPTLLEQKSGHIVNVSSVAGRTVRAGIGIYNLTKWGVNAFSEALRLELTPQNIRVTVVEPGMVNTEIDEHKLGVKQISDPVAYEKSQALRKSITSLESEDIANAIVYAVTQPERVDVNEIMIRPTTQFW</sequence>
<dbReference type="GO" id="GO:0016616">
    <property type="term" value="F:oxidoreductase activity, acting on the CH-OH group of donors, NAD or NADP as acceptor"/>
    <property type="evidence" value="ECO:0007669"/>
    <property type="project" value="UniProtKB-ARBA"/>
</dbReference>
<dbReference type="PRINTS" id="PR00080">
    <property type="entry name" value="SDRFAMILY"/>
</dbReference>
<keyword evidence="4" id="KW-0732">Signal</keyword>
<proteinExistence type="inferred from homology"/>